<evidence type="ECO:0000313" key="1">
    <source>
        <dbReference type="EMBL" id="MCI4382791.1"/>
    </source>
</evidence>
<dbReference type="EMBL" id="CM040463">
    <property type="protein sequence ID" value="MCI4382791.1"/>
    <property type="molecule type" value="Genomic_DNA"/>
</dbReference>
<sequence>MKPLKHGENMQSPRTQSGTRTPAPEVRGKHANHQATVPPIKKSAESKYLFLLTYFRRLGMLRRPKPTDSESDLLREQEHFLASGSTPAASVTRRADKRRGDNASVDSDESRANPRDVVTIADLPDELPTLTPAPPKKSCSKKERVRFENEDPEELLNRHDTHISAVLSRIVERDTSAVPVLLPAFTSTAFPKVLHHSTVNKQGTEPRGRKSIFARHVAAQKAKPGCGEKNEPKVSNTQASESRPAHGTADGPLLVSGQGLGPDRAVETLKIHQENQARLQTMSQSEILEEQKLLLAQLDPRLVDFVRSQKAQNASSSTSSSIEKSVCPDQSLTESKAPAPHYSDSVPDSQEVTMDTDEEDETEPTNHHPITVEQLPVKPEKEWLHMDKLEPEKLEWMRDLPAPRKQGTKKAMQARFDFSGILLPPTEDLPTHLGLHHHGEEPELAGYSLQELFLLSRSQLTQQRSLALNTLAHILSKARAGEYSSCLKGNVLASLLDAGLLFLLRFSLDDSVEGVMSAAVRALRALLVSTEDEENLDNMFPWLLGMAAFPLVPQVHKEDDEDDEGLNESTKETEKEERKLDHDVAQQDVIKGLLKMQLLQRLRYILEVVRPSPQTVLDILQVLIRIARHSTSAATQILDCPRLMETVMSDFLPCSWTPLTSPTPLSLYGLPVSTAMKLLRVLASAGRHACARILNNLGGKERLSRFLSVEPSELLLQSGENICCSTEALRLWAVAASYGQACNLYKDLYPVLVKALQAAHKPCAPSESLLVLELQRVKSLLVLLTQVTHTAGCHQELQSGLLNSQGADCLPPPPVTWSHVSGLQPTLTGILKGCVRKLDDPSQRSSTLSLLPSYLIYMGAYYSQFSVQSSFQPVQCLQELEALTTEVLLPLISHQVFHSMMGSLRSSSVICKPGLSTSAQEVVPSLPGLGSSRVKITSLLGPESPLALCTALFYLLDIIVIIHRGLTKSFSSLILLDSVLAYLQSCVGVTPSVSHASAWILRHEHHFLYLILRLAHRLVPADPEVKKHASLFHQVALALLSWLLPGSEYLVYELVSTMIFNPDLFPEAGSGGPEAVTLAELRLQEMSCHSPSPGPLLRDSLAQLPSIRACYLTHLAYLEPAVITSRERHLGRNPWLSSQLLPELSGPSLPSDWAFLPLVSLYERIGVSQGGGLRAESLPAGSVQSLTHCLQWLLVLESFRERALQLVPPVAKLARLVCVFMCSSDIFLERPVKELTWALLRELTRPGHLEALDLSLPPPGLASFHDLYSALLAQYEAVSFGDTLFGCFILLPLQRRYSVSMRLAVFGEHVSILRSLGVSLEQLPIALENFTSPSEDSLPLLRLYFRALVTKALRRNWCPVLYAVAVAHLNAFIFSQDAVPQEVESTRRSLLRKTYYLTDEVLRSHLLLFRLPQQHSELGFSTYEQLPPIRACRLQSVIETKEGND</sequence>
<organism evidence="1 2">
    <name type="scientific">Pangasianodon gigas</name>
    <name type="common">Mekong giant catfish</name>
    <name type="synonym">Pangasius gigas</name>
    <dbReference type="NCBI Taxonomy" id="30993"/>
    <lineage>
        <taxon>Eukaryota</taxon>
        <taxon>Metazoa</taxon>
        <taxon>Chordata</taxon>
        <taxon>Craniata</taxon>
        <taxon>Vertebrata</taxon>
        <taxon>Euteleostomi</taxon>
        <taxon>Actinopterygii</taxon>
        <taxon>Neopterygii</taxon>
        <taxon>Teleostei</taxon>
        <taxon>Ostariophysi</taxon>
        <taxon>Siluriformes</taxon>
        <taxon>Pangasiidae</taxon>
        <taxon>Pangasianodon</taxon>
    </lineage>
</organism>
<evidence type="ECO:0000313" key="2">
    <source>
        <dbReference type="Proteomes" id="UP000829447"/>
    </source>
</evidence>
<proteinExistence type="predicted"/>
<comment type="caution">
    <text evidence="1">The sequence shown here is derived from an EMBL/GenBank/DDBJ whole genome shotgun (WGS) entry which is preliminary data.</text>
</comment>
<name>A0ACC5WVT6_PANGG</name>
<reference evidence="1 2" key="1">
    <citation type="journal article" date="2022" name="bioRxiv">
        <title>An ancient truncated duplication of the anti-Mullerian hormone receptor type 2 gene is a potential conserved master sex determinant in the Pangasiidae catfish family.</title>
        <authorList>
            <person name="Wen M."/>
            <person name="Pan Q."/>
            <person name="Jouanno E."/>
            <person name="Montfort J."/>
            <person name="Zahm M."/>
            <person name="Cabau C."/>
            <person name="Klopp C."/>
            <person name="Iampietro C."/>
            <person name="Roques C."/>
            <person name="Bouchez O."/>
            <person name="Castinel A."/>
            <person name="Donnadieu C."/>
            <person name="Parrinello H."/>
            <person name="Poncet C."/>
            <person name="Belmonte E."/>
            <person name="Gautier V."/>
            <person name="Avarre J.-C."/>
            <person name="Dugue R."/>
            <person name="Gustiano R."/>
            <person name="Ha T.T.T."/>
            <person name="Campet M."/>
            <person name="Sriphairoj K."/>
            <person name="Ribolli J."/>
            <person name="de Almeida F.L."/>
            <person name="Desvignes T."/>
            <person name="Postlethwait J.H."/>
            <person name="Bucao C.F."/>
            <person name="Robinson-Rechavi M."/>
            <person name="Bobe J."/>
            <person name="Herpin A."/>
            <person name="Guiguen Y."/>
        </authorList>
    </citation>
    <scope>NUCLEOTIDE SEQUENCE [LARGE SCALE GENOMIC DNA]</scope>
    <source>
        <strain evidence="1">YG-Dec2019</strain>
    </source>
</reference>
<gene>
    <name evidence="1" type="ORF">PGIGA_G00018790</name>
</gene>
<accession>A0ACC5WVT6</accession>
<dbReference type="Proteomes" id="UP000829447">
    <property type="component" value="Linkage Group LG10"/>
</dbReference>
<protein>
    <submittedName>
        <fullName evidence="1">Uncharacterized protein</fullName>
    </submittedName>
</protein>
<keyword evidence="2" id="KW-1185">Reference proteome</keyword>